<dbReference type="AlphaFoldDB" id="A0A346Y4S5"/>
<organism evidence="3 4">
    <name type="scientific">Euzebya pacifica</name>
    <dbReference type="NCBI Taxonomy" id="1608957"/>
    <lineage>
        <taxon>Bacteria</taxon>
        <taxon>Bacillati</taxon>
        <taxon>Actinomycetota</taxon>
        <taxon>Nitriliruptoria</taxon>
        <taxon>Euzebyales</taxon>
    </lineage>
</organism>
<keyword evidence="4" id="KW-1185">Reference proteome</keyword>
<name>A0A346Y4S5_9ACTN</name>
<dbReference type="EMBL" id="CP031165">
    <property type="protein sequence ID" value="AXV09472.1"/>
    <property type="molecule type" value="Genomic_DNA"/>
</dbReference>
<dbReference type="KEGG" id="euz:DVS28_a4814"/>
<proteinExistence type="predicted"/>
<dbReference type="InterPro" id="IPR041657">
    <property type="entry name" value="HTH_17"/>
</dbReference>
<evidence type="ECO:0000259" key="2">
    <source>
        <dbReference type="Pfam" id="PF12728"/>
    </source>
</evidence>
<gene>
    <name evidence="3" type="ORF">DVS28_a4814</name>
</gene>
<evidence type="ECO:0000256" key="1">
    <source>
        <dbReference type="SAM" id="MobiDB-lite"/>
    </source>
</evidence>
<evidence type="ECO:0000313" key="3">
    <source>
        <dbReference type="EMBL" id="AXV09472.1"/>
    </source>
</evidence>
<protein>
    <recommendedName>
        <fullName evidence="2">Helix-turn-helix domain-containing protein</fullName>
    </recommendedName>
</protein>
<feature type="domain" description="Helix-turn-helix" evidence="2">
    <location>
        <begin position="25"/>
        <end position="69"/>
    </location>
</feature>
<evidence type="ECO:0000313" key="4">
    <source>
        <dbReference type="Proteomes" id="UP000264006"/>
    </source>
</evidence>
<dbReference type="Proteomes" id="UP000264006">
    <property type="component" value="Chromosome"/>
</dbReference>
<feature type="region of interest" description="Disordered" evidence="1">
    <location>
        <begin position="1"/>
        <end position="25"/>
    </location>
</feature>
<dbReference type="Pfam" id="PF12728">
    <property type="entry name" value="HTH_17"/>
    <property type="match status" value="1"/>
</dbReference>
<accession>A0A346Y4S5</accession>
<sequence>MGWSTVSGAAGQGRDGRDRRTVGSTEAAARLGMSVRALQRLAGDGRLGVKDGGRWMFSTAELEAFVDDQQTPATAGPVESAVAGMVAELPVELRGTPRAALVVVLARRLDGTEAARDSAALSRELREALAQLEDDAGRVGPAEPSPVQQLLADVARSRADRTLRAVTSDGTAS</sequence>
<reference evidence="3 4" key="1">
    <citation type="submission" date="2018-09" db="EMBL/GenBank/DDBJ databases">
        <title>Complete genome sequence of Euzebya sp. DY32-46 isolated from seawater of Pacific Ocean.</title>
        <authorList>
            <person name="Xu L."/>
            <person name="Wu Y.-H."/>
            <person name="Xu X.-W."/>
        </authorList>
    </citation>
    <scope>NUCLEOTIDE SEQUENCE [LARGE SCALE GENOMIC DNA]</scope>
    <source>
        <strain evidence="3 4">DY32-46</strain>
    </source>
</reference>